<dbReference type="EMBL" id="CP071462">
    <property type="protein sequence ID" value="QSW98200.1"/>
    <property type="molecule type" value="Genomic_DNA"/>
</dbReference>
<sequence length="378" mass="39310">MSRPLDTPLGQADPSPAVRETCETYADQGGLLGTFVHALVDLETGDADLAEVLASIPTNLFVTSNLHDDAIDESAGWDDRKRRLNEHVTLGDLVFTDVVETAAALPADVDLGPVLETVRRIGAGQLGEERVDPKSATLEDALARVDARGAVWGDLATALVDAGGGYSDAQLEALHRLATEGMVVLAVLDDVEDLPADVANGVATVPRALYDGDLAAFDSTAAAVEAFLASDAPARLEALLAERYAALEAAALEFSETLDGTDAELLAAVHGALSWYCETVCSVPVARTVPENRQRALRAQVTGPAEQRRAAIAAVVADAPIDPAAATVDFDAAIDAVADLPGDPLADALIMVAHAAAIIDERVATSLADALGTLERRV</sequence>
<evidence type="ECO:0000313" key="1">
    <source>
        <dbReference type="EMBL" id="QSW98200.1"/>
    </source>
</evidence>
<dbReference type="RefSeq" id="WP_207287810.1">
    <property type="nucleotide sequence ID" value="NZ_CP071462.1"/>
</dbReference>
<dbReference type="GeneID" id="63188115"/>
<evidence type="ECO:0008006" key="3">
    <source>
        <dbReference type="Google" id="ProtNLM"/>
    </source>
</evidence>
<proteinExistence type="predicted"/>
<reference evidence="1 2" key="1">
    <citation type="submission" date="2021-03" db="EMBL/GenBank/DDBJ databases">
        <title>Haloterrigena longa sp. nov. and Haloterrigena limicola sp. nov., extremely halophilic archaea isolated from a salt lake.</title>
        <authorList>
            <person name="Henglin C."/>
        </authorList>
    </citation>
    <scope>NUCLEOTIDE SEQUENCE [LARGE SCALE GENOMIC DNA]</scope>
    <source>
        <strain evidence="1 2">KZCA68</strain>
    </source>
</reference>
<keyword evidence="2" id="KW-1185">Reference proteome</keyword>
<protein>
    <recommendedName>
        <fullName evidence="3">Geranylgeranyl pyrophosphate synthase</fullName>
    </recommendedName>
</protein>
<accession>A0A8A2VBV4</accession>
<dbReference type="KEGG" id="hakz:J0X25_12380"/>
<name>A0A8A2VBV4_9EURY</name>
<dbReference type="AlphaFoldDB" id="A0A8A2VBV4"/>
<organism evidence="1 2">
    <name type="scientific">Haloterrigena alkaliphila</name>
    <dbReference type="NCBI Taxonomy" id="2816475"/>
    <lineage>
        <taxon>Archaea</taxon>
        <taxon>Methanobacteriati</taxon>
        <taxon>Methanobacteriota</taxon>
        <taxon>Stenosarchaea group</taxon>
        <taxon>Halobacteria</taxon>
        <taxon>Halobacteriales</taxon>
        <taxon>Natrialbaceae</taxon>
        <taxon>Haloterrigena</taxon>
    </lineage>
</organism>
<evidence type="ECO:0000313" key="2">
    <source>
        <dbReference type="Proteomes" id="UP000663203"/>
    </source>
</evidence>
<dbReference type="Proteomes" id="UP000663203">
    <property type="component" value="Chromosome"/>
</dbReference>
<gene>
    <name evidence="1" type="ORF">J0X25_12380</name>
</gene>